<protein>
    <recommendedName>
        <fullName evidence="4">YbbR-like domain-containing protein YbbR</fullName>
    </recommendedName>
</protein>
<dbReference type="PANTHER" id="PTHR37804">
    <property type="entry name" value="CDAA REGULATORY PROTEIN CDAR"/>
    <property type="match status" value="1"/>
</dbReference>
<dbReference type="Proteomes" id="UP000632125">
    <property type="component" value="Unassembled WGS sequence"/>
</dbReference>
<comment type="caution">
    <text evidence="2">The sequence shown here is derived from an EMBL/GenBank/DDBJ whole genome shotgun (WGS) entry which is preliminary data.</text>
</comment>
<dbReference type="RefSeq" id="WP_190865776.1">
    <property type="nucleotide sequence ID" value="NZ_JACXIY010000034.1"/>
</dbReference>
<accession>A0A927H7K7</accession>
<dbReference type="Gene3D" id="2.170.120.30">
    <property type="match status" value="2"/>
</dbReference>
<gene>
    <name evidence="2" type="ORF">IDH41_24355</name>
</gene>
<dbReference type="InterPro" id="IPR053154">
    <property type="entry name" value="c-di-AMP_regulator"/>
</dbReference>
<evidence type="ECO:0000313" key="3">
    <source>
        <dbReference type="Proteomes" id="UP000632125"/>
    </source>
</evidence>
<name>A0A927H7K7_9BACL</name>
<keyword evidence="3" id="KW-1185">Reference proteome</keyword>
<dbReference type="PANTHER" id="PTHR37804:SF1">
    <property type="entry name" value="CDAA REGULATORY PROTEIN CDAR"/>
    <property type="match status" value="1"/>
</dbReference>
<evidence type="ECO:0000256" key="1">
    <source>
        <dbReference type="SAM" id="MobiDB-lite"/>
    </source>
</evidence>
<feature type="region of interest" description="Disordered" evidence="1">
    <location>
        <begin position="416"/>
        <end position="462"/>
    </location>
</feature>
<dbReference type="AlphaFoldDB" id="A0A927H7K7"/>
<evidence type="ECO:0008006" key="4">
    <source>
        <dbReference type="Google" id="ProtNLM"/>
    </source>
</evidence>
<proteinExistence type="predicted"/>
<dbReference type="Gene3D" id="2.170.120.40">
    <property type="entry name" value="YbbR-like domain"/>
    <property type="match status" value="2"/>
</dbReference>
<evidence type="ECO:0000313" key="2">
    <source>
        <dbReference type="EMBL" id="MBD2871726.1"/>
    </source>
</evidence>
<organism evidence="2 3">
    <name type="scientific">Paenibacillus arenilitoris</name>
    <dbReference type="NCBI Taxonomy" id="2772299"/>
    <lineage>
        <taxon>Bacteria</taxon>
        <taxon>Bacillati</taxon>
        <taxon>Bacillota</taxon>
        <taxon>Bacilli</taxon>
        <taxon>Bacillales</taxon>
        <taxon>Paenibacillaceae</taxon>
        <taxon>Paenibacillus</taxon>
    </lineage>
</organism>
<dbReference type="EMBL" id="JACXIY010000034">
    <property type="protein sequence ID" value="MBD2871726.1"/>
    <property type="molecule type" value="Genomic_DNA"/>
</dbReference>
<dbReference type="InterPro" id="IPR012505">
    <property type="entry name" value="YbbR"/>
</dbReference>
<dbReference type="Pfam" id="PF07949">
    <property type="entry name" value="YbbR"/>
    <property type="match status" value="2"/>
</dbReference>
<reference evidence="2" key="1">
    <citation type="submission" date="2020-09" db="EMBL/GenBank/DDBJ databases">
        <title>A novel bacterium of genus Paenibacillus, isolated from South China Sea.</title>
        <authorList>
            <person name="Huang H."/>
            <person name="Mo K."/>
            <person name="Hu Y."/>
        </authorList>
    </citation>
    <scope>NUCLEOTIDE SEQUENCE</scope>
    <source>
        <strain evidence="2">IB182493</strain>
    </source>
</reference>
<feature type="compositionally biased region" description="Acidic residues" evidence="1">
    <location>
        <begin position="416"/>
        <end position="427"/>
    </location>
</feature>
<sequence>MDKWLSHPTALKIISVILGLLLWAVVHIDPESTPQTVMTTSIDTKIIEAAKIIPQGYDAEKYALTAMEPTVVRIVVQGRISDLLAAASIEDYPVTVDLKDAKPGIQELPLTLDMPKGIELVEMSPRTVTVQLEEILTKPFELQIDVTGKPADGFVAGTPTLVEPTGEVQVTLPKDDMSRVGLVSTEINVDGEDKTVSNKRAKVVVYDTEGVEMTNAVVSPETVHVEARVTPPFKSVPLHVRYTGTLPDGLSLVSVKPSIAEVTVYGDTKSLEGVQVYDGAVLDLSKVEESGTFQVKTQLIDGVKIIEPAEIDVEVVVAPVVTRTMTAIPVTVEGEADGQTAKFLVPADGKFSLTVSGAESVISKLTAADIRIIVNVDGLKPGVYDVPLQVDVPAYVQIVIGDAGTLSVSMEIVDDAAADSGQDEDSEPVTGTPSDVPEETPVPGEGGAGNEEPSDTGSNTNT</sequence>